<dbReference type="EMBL" id="KV878589">
    <property type="protein sequence ID" value="OJJ56856.1"/>
    <property type="molecule type" value="Genomic_DNA"/>
</dbReference>
<proteinExistence type="predicted"/>
<dbReference type="Proteomes" id="UP000184356">
    <property type="component" value="Unassembled WGS sequence"/>
</dbReference>
<dbReference type="AlphaFoldDB" id="A0A1L9TBS6"/>
<dbReference type="VEuPathDB" id="FungiDB:ASPSYDRAFT_205721"/>
<dbReference type="SUPFAM" id="SSF52540">
    <property type="entry name" value="P-loop containing nucleoside triphosphate hydrolases"/>
    <property type="match status" value="1"/>
</dbReference>
<accession>A0A1L9TBS6</accession>
<evidence type="ECO:0000313" key="3">
    <source>
        <dbReference type="Proteomes" id="UP000184356"/>
    </source>
</evidence>
<sequence>MALVSLSNGWKASAGKLTSKLSEKVEDFLRKHAGADLFIVTGCTGVGKSSFIKSITGEDVYVGSTLKSGTTATSLVPVVVGNRRCLFMDVPGFNTRDFHDWDVFQRLMTGMSVVQPYVQFRGVLYVDSMENNRGTPAAEKILNWLFYFCGKDFMPNVTVITTRWDGLNADGIEDKISLFKQWKEDRLFKALFGNGAKVYHHGLIKEGSGFSTLHIERQSERRRSLAQNMIMSCYCGLTSLQLQIYVEIANGCPLERTSAGRWLRDGHAGNTRSASPTRMTLPKSSRSMALDISTVRTVMMMTMMQLQDGEPSSQNS</sequence>
<dbReference type="InterPro" id="IPR006073">
    <property type="entry name" value="GTP-bd"/>
</dbReference>
<name>A0A1L9TBS6_9EURO</name>
<protein>
    <recommendedName>
        <fullName evidence="1">G domain-containing protein</fullName>
    </recommendedName>
</protein>
<dbReference type="STRING" id="1036612.A0A1L9TBS6"/>
<feature type="domain" description="G" evidence="1">
    <location>
        <begin position="39"/>
        <end position="97"/>
    </location>
</feature>
<keyword evidence="3" id="KW-1185">Reference proteome</keyword>
<dbReference type="GO" id="GO:0005525">
    <property type="term" value="F:GTP binding"/>
    <property type="evidence" value="ECO:0007669"/>
    <property type="project" value="InterPro"/>
</dbReference>
<reference evidence="3" key="1">
    <citation type="journal article" date="2017" name="Genome Biol.">
        <title>Comparative genomics reveals high biological diversity and specific adaptations in the industrially and medically important fungal genus Aspergillus.</title>
        <authorList>
            <person name="de Vries R.P."/>
            <person name="Riley R."/>
            <person name="Wiebenga A."/>
            <person name="Aguilar-Osorio G."/>
            <person name="Amillis S."/>
            <person name="Uchima C.A."/>
            <person name="Anderluh G."/>
            <person name="Asadollahi M."/>
            <person name="Askin M."/>
            <person name="Barry K."/>
            <person name="Battaglia E."/>
            <person name="Bayram O."/>
            <person name="Benocci T."/>
            <person name="Braus-Stromeyer S.A."/>
            <person name="Caldana C."/>
            <person name="Canovas D."/>
            <person name="Cerqueira G.C."/>
            <person name="Chen F."/>
            <person name="Chen W."/>
            <person name="Choi C."/>
            <person name="Clum A."/>
            <person name="Dos Santos R.A."/>
            <person name="Damasio A.R."/>
            <person name="Diallinas G."/>
            <person name="Emri T."/>
            <person name="Fekete E."/>
            <person name="Flipphi M."/>
            <person name="Freyberg S."/>
            <person name="Gallo A."/>
            <person name="Gournas C."/>
            <person name="Habgood R."/>
            <person name="Hainaut M."/>
            <person name="Harispe M.L."/>
            <person name="Henrissat B."/>
            <person name="Hilden K.S."/>
            <person name="Hope R."/>
            <person name="Hossain A."/>
            <person name="Karabika E."/>
            <person name="Karaffa L."/>
            <person name="Karanyi Z."/>
            <person name="Krasevec N."/>
            <person name="Kuo A."/>
            <person name="Kusch H."/>
            <person name="LaButti K."/>
            <person name="Lagendijk E.L."/>
            <person name="Lapidus A."/>
            <person name="Levasseur A."/>
            <person name="Lindquist E."/>
            <person name="Lipzen A."/>
            <person name="Logrieco A.F."/>
            <person name="MacCabe A."/>
            <person name="Maekelae M.R."/>
            <person name="Malavazi I."/>
            <person name="Melin P."/>
            <person name="Meyer V."/>
            <person name="Mielnichuk N."/>
            <person name="Miskei M."/>
            <person name="Molnar A.P."/>
            <person name="Mule G."/>
            <person name="Ngan C.Y."/>
            <person name="Orejas M."/>
            <person name="Orosz E."/>
            <person name="Ouedraogo J.P."/>
            <person name="Overkamp K.M."/>
            <person name="Park H.-S."/>
            <person name="Perrone G."/>
            <person name="Piumi F."/>
            <person name="Punt P.J."/>
            <person name="Ram A.F."/>
            <person name="Ramon A."/>
            <person name="Rauscher S."/>
            <person name="Record E."/>
            <person name="Riano-Pachon D.M."/>
            <person name="Robert V."/>
            <person name="Roehrig J."/>
            <person name="Ruller R."/>
            <person name="Salamov A."/>
            <person name="Salih N.S."/>
            <person name="Samson R.A."/>
            <person name="Sandor E."/>
            <person name="Sanguinetti M."/>
            <person name="Schuetze T."/>
            <person name="Sepcic K."/>
            <person name="Shelest E."/>
            <person name="Sherlock G."/>
            <person name="Sophianopoulou V."/>
            <person name="Squina F.M."/>
            <person name="Sun H."/>
            <person name="Susca A."/>
            <person name="Todd R.B."/>
            <person name="Tsang A."/>
            <person name="Unkles S.E."/>
            <person name="van de Wiele N."/>
            <person name="van Rossen-Uffink D."/>
            <person name="Oliveira J.V."/>
            <person name="Vesth T.C."/>
            <person name="Visser J."/>
            <person name="Yu J.-H."/>
            <person name="Zhou M."/>
            <person name="Andersen M.R."/>
            <person name="Archer D.B."/>
            <person name="Baker S.E."/>
            <person name="Benoit I."/>
            <person name="Brakhage A.A."/>
            <person name="Braus G.H."/>
            <person name="Fischer R."/>
            <person name="Frisvad J.C."/>
            <person name="Goldman G.H."/>
            <person name="Houbraken J."/>
            <person name="Oakley B."/>
            <person name="Pocsi I."/>
            <person name="Scazzocchio C."/>
            <person name="Seiboth B."/>
            <person name="vanKuyk P.A."/>
            <person name="Wortman J."/>
            <person name="Dyer P.S."/>
            <person name="Grigoriev I.V."/>
        </authorList>
    </citation>
    <scope>NUCLEOTIDE SEQUENCE [LARGE SCALE GENOMIC DNA]</scope>
    <source>
        <strain evidence="3">CBS 593.65</strain>
    </source>
</reference>
<dbReference type="Gene3D" id="3.40.50.300">
    <property type="entry name" value="P-loop containing nucleotide triphosphate hydrolases"/>
    <property type="match status" value="1"/>
</dbReference>
<dbReference type="InterPro" id="IPR027417">
    <property type="entry name" value="P-loop_NTPase"/>
</dbReference>
<evidence type="ECO:0000259" key="1">
    <source>
        <dbReference type="Pfam" id="PF01926"/>
    </source>
</evidence>
<organism evidence="2 3">
    <name type="scientific">Aspergillus sydowii CBS 593.65</name>
    <dbReference type="NCBI Taxonomy" id="1036612"/>
    <lineage>
        <taxon>Eukaryota</taxon>
        <taxon>Fungi</taxon>
        <taxon>Dikarya</taxon>
        <taxon>Ascomycota</taxon>
        <taxon>Pezizomycotina</taxon>
        <taxon>Eurotiomycetes</taxon>
        <taxon>Eurotiomycetidae</taxon>
        <taxon>Eurotiales</taxon>
        <taxon>Aspergillaceae</taxon>
        <taxon>Aspergillus</taxon>
        <taxon>Aspergillus subgen. Nidulantes</taxon>
    </lineage>
</organism>
<dbReference type="GeneID" id="63759957"/>
<gene>
    <name evidence="2" type="ORF">ASPSYDRAFT_205721</name>
</gene>
<evidence type="ECO:0000313" key="2">
    <source>
        <dbReference type="EMBL" id="OJJ56856.1"/>
    </source>
</evidence>
<dbReference type="OrthoDB" id="8954335at2759"/>
<dbReference type="Pfam" id="PF01926">
    <property type="entry name" value="MMR_HSR1"/>
    <property type="match status" value="1"/>
</dbReference>
<dbReference type="RefSeq" id="XP_040700662.1">
    <property type="nucleotide sequence ID" value="XM_040843884.1"/>
</dbReference>